<gene>
    <name evidence="2" type="ORF">GKC44_12095</name>
</gene>
<dbReference type="Pfam" id="PF00988">
    <property type="entry name" value="CPSase_sm_chain"/>
    <property type="match status" value="1"/>
</dbReference>
<proteinExistence type="predicted"/>
<dbReference type="EMBL" id="WKKY01000718">
    <property type="protein sequence ID" value="MSE21958.1"/>
    <property type="molecule type" value="Genomic_DNA"/>
</dbReference>
<protein>
    <submittedName>
        <fullName evidence="2">Carbamoyl phosphate synthase small subunit</fullName>
    </submittedName>
</protein>
<evidence type="ECO:0000313" key="2">
    <source>
        <dbReference type="EMBL" id="MSE21958.1"/>
    </source>
</evidence>
<dbReference type="SUPFAM" id="SSF52021">
    <property type="entry name" value="Carbamoyl phosphate synthetase, small subunit N-terminal domain"/>
    <property type="match status" value="1"/>
</dbReference>
<evidence type="ECO:0000259" key="1">
    <source>
        <dbReference type="SMART" id="SM01097"/>
    </source>
</evidence>
<dbReference type="SMART" id="SM01097">
    <property type="entry name" value="CPSase_sm_chain"/>
    <property type="match status" value="1"/>
</dbReference>
<evidence type="ECO:0000313" key="3">
    <source>
        <dbReference type="Proteomes" id="UP000491237"/>
    </source>
</evidence>
<accession>A0A844ENK1</accession>
<comment type="caution">
    <text evidence="2">The sequence shown here is derived from an EMBL/GenBank/DDBJ whole genome shotgun (WGS) entry which is preliminary data.</text>
</comment>
<dbReference type="Proteomes" id="UP000491237">
    <property type="component" value="Unassembled WGS sequence"/>
</dbReference>
<dbReference type="InterPro" id="IPR002474">
    <property type="entry name" value="CarbamoylP_synth_ssu_N"/>
</dbReference>
<feature type="non-terminal residue" evidence="2">
    <location>
        <position position="94"/>
    </location>
</feature>
<dbReference type="Gene3D" id="3.50.30.20">
    <property type="entry name" value="Carbamoyl-phosphate synthase small subunit, N-terminal domain"/>
    <property type="match status" value="1"/>
</dbReference>
<name>A0A844ENK1_9LACO</name>
<dbReference type="InterPro" id="IPR036480">
    <property type="entry name" value="CarbP_synth_ssu_N_sf"/>
</dbReference>
<sequence length="94" mass="10366">MTERYLILEDGSAYAGKAFGSLATTTGEIVANSTMNGYQEIISNQIYHNQIIVFTQSSIGNTGLDQNAYESILPTAKGVIVREYENLATDHFKR</sequence>
<reference evidence="2 3" key="1">
    <citation type="submission" date="2019-11" db="EMBL/GenBank/DDBJ databases">
        <title>Draft Genome Sequence of Plant Growth-Promoting Rhizosphere-Associated Bacteria.</title>
        <authorList>
            <person name="Vasilyev I.Y."/>
            <person name="Radchenko V."/>
            <person name="Ilnitskaya E.V."/>
        </authorList>
    </citation>
    <scope>NUCLEOTIDE SEQUENCE [LARGE SCALE GENOMIC DNA]</scope>
    <source>
        <strain evidence="2 3">VRA_07sq_f</strain>
    </source>
</reference>
<organism evidence="2 3">
    <name type="scientific">Lentilactobacillus parabuchneri</name>
    <dbReference type="NCBI Taxonomy" id="152331"/>
    <lineage>
        <taxon>Bacteria</taxon>
        <taxon>Bacillati</taxon>
        <taxon>Bacillota</taxon>
        <taxon>Bacilli</taxon>
        <taxon>Lactobacillales</taxon>
        <taxon>Lactobacillaceae</taxon>
        <taxon>Lentilactobacillus</taxon>
    </lineage>
</organism>
<dbReference type="AlphaFoldDB" id="A0A844ENK1"/>
<feature type="domain" description="Carbamoyl-phosphate synthase small subunit N-terminal" evidence="1">
    <location>
        <begin position="2"/>
        <end position="88"/>
    </location>
</feature>